<name>A0A6G0TI01_APHGL</name>
<keyword evidence="3" id="KW-1185">Reference proteome</keyword>
<evidence type="ECO:0000313" key="3">
    <source>
        <dbReference type="Proteomes" id="UP000475862"/>
    </source>
</evidence>
<sequence length="191" mass="21886">MSNINKSSLYRKDDFNKESTVNGIRSRFSPSNLYKLPLNDGIIPFQSINLRLITKAPWYVSNHTLHNDLNICTLPTLARIYYSNFHAHTHNHPNPLISNLSSKTIPNNPPHRLKQDNNAPGSVENSQASVPPSAVFNAVSFPSKIIKNYEHYLHYLLTVYLYHDFQGKLVYHRGQTQLEHQKLLALLLINT</sequence>
<reference evidence="2 3" key="1">
    <citation type="submission" date="2019-08" db="EMBL/GenBank/DDBJ databases">
        <title>The genome of the soybean aphid Biotype 1, its phylome, world population structure and adaptation to the North American continent.</title>
        <authorList>
            <person name="Giordano R."/>
            <person name="Donthu R.K."/>
            <person name="Hernandez A.G."/>
            <person name="Wright C.L."/>
            <person name="Zimin A.V."/>
        </authorList>
    </citation>
    <scope>NUCLEOTIDE SEQUENCE [LARGE SCALE GENOMIC DNA]</scope>
    <source>
        <tissue evidence="2">Whole aphids</tissue>
    </source>
</reference>
<gene>
    <name evidence="2" type="ORF">AGLY_009493</name>
</gene>
<evidence type="ECO:0000313" key="2">
    <source>
        <dbReference type="EMBL" id="KAE9533065.1"/>
    </source>
</evidence>
<comment type="caution">
    <text evidence="2">The sequence shown here is derived from an EMBL/GenBank/DDBJ whole genome shotgun (WGS) entry which is preliminary data.</text>
</comment>
<dbReference type="AlphaFoldDB" id="A0A6G0TI01"/>
<feature type="compositionally biased region" description="Polar residues" evidence="1">
    <location>
        <begin position="96"/>
        <end position="106"/>
    </location>
</feature>
<organism evidence="2 3">
    <name type="scientific">Aphis glycines</name>
    <name type="common">Soybean aphid</name>
    <dbReference type="NCBI Taxonomy" id="307491"/>
    <lineage>
        <taxon>Eukaryota</taxon>
        <taxon>Metazoa</taxon>
        <taxon>Ecdysozoa</taxon>
        <taxon>Arthropoda</taxon>
        <taxon>Hexapoda</taxon>
        <taxon>Insecta</taxon>
        <taxon>Pterygota</taxon>
        <taxon>Neoptera</taxon>
        <taxon>Paraneoptera</taxon>
        <taxon>Hemiptera</taxon>
        <taxon>Sternorrhyncha</taxon>
        <taxon>Aphidomorpha</taxon>
        <taxon>Aphidoidea</taxon>
        <taxon>Aphididae</taxon>
        <taxon>Aphidini</taxon>
        <taxon>Aphis</taxon>
        <taxon>Aphis</taxon>
    </lineage>
</organism>
<dbReference type="Proteomes" id="UP000475862">
    <property type="component" value="Unassembled WGS sequence"/>
</dbReference>
<feature type="compositionally biased region" description="Polar residues" evidence="1">
    <location>
        <begin position="116"/>
        <end position="126"/>
    </location>
</feature>
<dbReference type="OrthoDB" id="6629819at2759"/>
<protein>
    <submittedName>
        <fullName evidence="2">Uncharacterized protein</fullName>
    </submittedName>
</protein>
<feature type="region of interest" description="Disordered" evidence="1">
    <location>
        <begin position="96"/>
        <end position="126"/>
    </location>
</feature>
<dbReference type="EMBL" id="VYZN01000037">
    <property type="protein sequence ID" value="KAE9533065.1"/>
    <property type="molecule type" value="Genomic_DNA"/>
</dbReference>
<accession>A0A6G0TI01</accession>
<proteinExistence type="predicted"/>
<evidence type="ECO:0000256" key="1">
    <source>
        <dbReference type="SAM" id="MobiDB-lite"/>
    </source>
</evidence>